<dbReference type="EMBL" id="CADCVS010000072">
    <property type="protein sequence ID" value="CAA9475353.1"/>
    <property type="molecule type" value="Genomic_DNA"/>
</dbReference>
<feature type="region of interest" description="Disordered" evidence="1">
    <location>
        <begin position="1"/>
        <end position="91"/>
    </location>
</feature>
<evidence type="ECO:0000313" key="2">
    <source>
        <dbReference type="EMBL" id="CAA9475353.1"/>
    </source>
</evidence>
<dbReference type="AlphaFoldDB" id="A0A6J4RJI1"/>
<sequence>EPGRRRQPGDGGDAAGPQDRRAADDRRARRRPAGLGLPGGDADPGADPLLHPEDRRDGRRDRRRRALDARPDDGLHGGALGLHPVHGRRGL</sequence>
<keyword evidence="2" id="KW-0966">Cell projection</keyword>
<keyword evidence="2" id="KW-0282">Flagellum</keyword>
<keyword evidence="2" id="KW-0969">Cilium</keyword>
<feature type="non-terminal residue" evidence="2">
    <location>
        <position position="1"/>
    </location>
</feature>
<protein>
    <submittedName>
        <fullName evidence="2">Flagellar biosynthesis protein FliQ</fullName>
    </submittedName>
</protein>
<name>A0A6J4RJI1_9ACTN</name>
<feature type="compositionally biased region" description="Basic and acidic residues" evidence="1">
    <location>
        <begin position="18"/>
        <end position="27"/>
    </location>
</feature>
<accession>A0A6J4RJI1</accession>
<feature type="compositionally biased region" description="Basic and acidic residues" evidence="1">
    <location>
        <begin position="50"/>
        <end position="75"/>
    </location>
</feature>
<evidence type="ECO:0000256" key="1">
    <source>
        <dbReference type="SAM" id="MobiDB-lite"/>
    </source>
</evidence>
<feature type="compositionally biased region" description="Low complexity" evidence="1">
    <location>
        <begin position="40"/>
        <end position="49"/>
    </location>
</feature>
<feature type="non-terminal residue" evidence="2">
    <location>
        <position position="91"/>
    </location>
</feature>
<reference evidence="2" key="1">
    <citation type="submission" date="2020-02" db="EMBL/GenBank/DDBJ databases">
        <authorList>
            <person name="Meier V. D."/>
        </authorList>
    </citation>
    <scope>NUCLEOTIDE SEQUENCE</scope>
    <source>
        <strain evidence="2">AVDCRST_MAG30</strain>
    </source>
</reference>
<organism evidence="2">
    <name type="scientific">uncultured Solirubrobacteraceae bacterium</name>
    <dbReference type="NCBI Taxonomy" id="1162706"/>
    <lineage>
        <taxon>Bacteria</taxon>
        <taxon>Bacillati</taxon>
        <taxon>Actinomycetota</taxon>
        <taxon>Thermoleophilia</taxon>
        <taxon>Solirubrobacterales</taxon>
        <taxon>Solirubrobacteraceae</taxon>
        <taxon>environmental samples</taxon>
    </lineage>
</organism>
<gene>
    <name evidence="2" type="ORF">AVDCRST_MAG30-416</name>
</gene>
<proteinExistence type="predicted"/>